<comment type="caution">
    <text evidence="6">The sequence shown here is derived from an EMBL/GenBank/DDBJ whole genome shotgun (WGS) entry which is preliminary data.</text>
</comment>
<proteinExistence type="inferred from homology"/>
<protein>
    <recommendedName>
        <fullName evidence="8">Transcription cofactor vestigial-like protein 1</fullName>
    </recommendedName>
</protein>
<dbReference type="InterPro" id="IPR011520">
    <property type="entry name" value="Vg_fam"/>
</dbReference>
<evidence type="ECO:0000256" key="1">
    <source>
        <dbReference type="ARBA" id="ARBA00004123"/>
    </source>
</evidence>
<sequence length="262" mass="28584">MENLGIDSLAELKESKVPQRVLFTYYQGDINAVVDEHFTRALKKASIPTDLSTKTSTHRDHQINKPRAKIKTIKTEPPALSSWSQTSPDWSKGSYPSGSGLATFSSAESPVASQGVIMGPGGLSSSVWSYPARTGASAGFDLAPMPYPPAGLAEGSSGSFLSLLHMDRPTGGVLMAPKAESADWDSSAFRDSGTCLLLHLLVLLHSHFYFILGYSLQIAHFYCNCCLFCIDLVMNKALCAQLPRESIPICLFHKYQKHSFFM</sequence>
<evidence type="ECO:0008006" key="8">
    <source>
        <dbReference type="Google" id="ProtNLM"/>
    </source>
</evidence>
<dbReference type="PANTHER" id="PTHR15950">
    <property type="entry name" value="TRANSCRIPTION COFACTOR VESTIGIAL-LIKE PROTEIN"/>
    <property type="match status" value="1"/>
</dbReference>
<keyword evidence="3" id="KW-0804">Transcription</keyword>
<evidence type="ECO:0000256" key="5">
    <source>
        <dbReference type="ARBA" id="ARBA00025784"/>
    </source>
</evidence>
<evidence type="ECO:0000313" key="6">
    <source>
        <dbReference type="EMBL" id="KAL2094696.1"/>
    </source>
</evidence>
<keyword evidence="4" id="KW-0539">Nucleus</keyword>
<dbReference type="Pfam" id="PF07545">
    <property type="entry name" value="Vg_Tdu"/>
    <property type="match status" value="1"/>
</dbReference>
<comment type="similarity">
    <text evidence="5">Belongs to the vestigial family.</text>
</comment>
<dbReference type="GO" id="GO:0005634">
    <property type="term" value="C:nucleus"/>
    <property type="evidence" value="ECO:0007669"/>
    <property type="project" value="UniProtKB-SubCell"/>
</dbReference>
<evidence type="ECO:0000256" key="2">
    <source>
        <dbReference type="ARBA" id="ARBA00023015"/>
    </source>
</evidence>
<organism evidence="6 7">
    <name type="scientific">Coilia grayii</name>
    <name type="common">Gray's grenadier anchovy</name>
    <dbReference type="NCBI Taxonomy" id="363190"/>
    <lineage>
        <taxon>Eukaryota</taxon>
        <taxon>Metazoa</taxon>
        <taxon>Chordata</taxon>
        <taxon>Craniata</taxon>
        <taxon>Vertebrata</taxon>
        <taxon>Euteleostomi</taxon>
        <taxon>Actinopterygii</taxon>
        <taxon>Neopterygii</taxon>
        <taxon>Teleostei</taxon>
        <taxon>Clupei</taxon>
        <taxon>Clupeiformes</taxon>
        <taxon>Clupeoidei</taxon>
        <taxon>Engraulidae</taxon>
        <taxon>Coilinae</taxon>
        <taxon>Coilia</taxon>
    </lineage>
</organism>
<dbReference type="PANTHER" id="PTHR15950:SF17">
    <property type="entry name" value="TRANSCRIPTION COFACTOR VESTIGIAL-LIKE PROTEIN 2"/>
    <property type="match status" value="1"/>
</dbReference>
<dbReference type="AlphaFoldDB" id="A0ABD1K6N2"/>
<reference evidence="6 7" key="1">
    <citation type="submission" date="2024-09" db="EMBL/GenBank/DDBJ databases">
        <title>A chromosome-level genome assembly of Gray's grenadier anchovy, Coilia grayii.</title>
        <authorList>
            <person name="Fu Z."/>
        </authorList>
    </citation>
    <scope>NUCLEOTIDE SEQUENCE [LARGE SCALE GENOMIC DNA]</scope>
    <source>
        <strain evidence="6">G4</strain>
        <tissue evidence="6">Muscle</tissue>
    </source>
</reference>
<gene>
    <name evidence="6" type="ORF">ACEWY4_009415</name>
</gene>
<accession>A0ABD1K6N2</accession>
<comment type="subcellular location">
    <subcellularLocation>
        <location evidence="1">Nucleus</location>
    </subcellularLocation>
</comment>
<evidence type="ECO:0000256" key="3">
    <source>
        <dbReference type="ARBA" id="ARBA00023163"/>
    </source>
</evidence>
<name>A0ABD1K6N2_9TELE</name>
<dbReference type="EMBL" id="JBHFQA010000008">
    <property type="protein sequence ID" value="KAL2094696.1"/>
    <property type="molecule type" value="Genomic_DNA"/>
</dbReference>
<keyword evidence="2" id="KW-0805">Transcription regulation</keyword>
<evidence type="ECO:0000256" key="4">
    <source>
        <dbReference type="ARBA" id="ARBA00023242"/>
    </source>
</evidence>
<evidence type="ECO:0000313" key="7">
    <source>
        <dbReference type="Proteomes" id="UP001591681"/>
    </source>
</evidence>
<keyword evidence="7" id="KW-1185">Reference proteome</keyword>
<dbReference type="Proteomes" id="UP001591681">
    <property type="component" value="Unassembled WGS sequence"/>
</dbReference>